<dbReference type="Proteomes" id="UP000050783">
    <property type="component" value="Unassembled WGS sequence"/>
</dbReference>
<protein>
    <submittedName>
        <fullName evidence="1">Uncharacterized protein</fullName>
    </submittedName>
</protein>
<organism evidence="1 2">
    <name type="scientific">Ruegeria atlantica</name>
    <dbReference type="NCBI Taxonomy" id="81569"/>
    <lineage>
        <taxon>Bacteria</taxon>
        <taxon>Pseudomonadati</taxon>
        <taxon>Pseudomonadota</taxon>
        <taxon>Alphaproteobacteria</taxon>
        <taxon>Rhodobacterales</taxon>
        <taxon>Roseobacteraceae</taxon>
        <taxon>Ruegeria</taxon>
    </lineage>
</organism>
<sequence>MAICQISFALVKIGLKLVQDFLNYVEPNIIKAAVPWAETSQN</sequence>
<accession>A0A0P1EET8</accession>
<reference evidence="1 2" key="1">
    <citation type="submission" date="2015-09" db="EMBL/GenBank/DDBJ databases">
        <authorList>
            <consortium name="Swine Surveillance"/>
        </authorList>
    </citation>
    <scope>NUCLEOTIDE SEQUENCE [LARGE SCALE GENOMIC DNA]</scope>
    <source>
        <strain evidence="1 2">CECT 4292</strain>
    </source>
</reference>
<gene>
    <name evidence="1" type="ORF">RUA4292_02687</name>
</gene>
<proteinExistence type="predicted"/>
<evidence type="ECO:0000313" key="2">
    <source>
        <dbReference type="Proteomes" id="UP000050783"/>
    </source>
</evidence>
<dbReference type="EMBL" id="CYPU01000039">
    <property type="protein sequence ID" value="CUH48507.1"/>
    <property type="molecule type" value="Genomic_DNA"/>
</dbReference>
<evidence type="ECO:0000313" key="1">
    <source>
        <dbReference type="EMBL" id="CUH48507.1"/>
    </source>
</evidence>
<name>A0A0P1EET8_9RHOB</name>
<dbReference type="AlphaFoldDB" id="A0A0P1EET8"/>